<proteinExistence type="predicted"/>
<gene>
    <name evidence="1" type="ORF">NTG6680_1926</name>
</gene>
<dbReference type="Proteomes" id="UP000839052">
    <property type="component" value="Chromosome"/>
</dbReference>
<evidence type="ECO:0000313" key="2">
    <source>
        <dbReference type="Proteomes" id="UP000839052"/>
    </source>
</evidence>
<organism evidence="1 2">
    <name type="scientific">Candidatus Nitrotoga arctica</name>
    <dbReference type="NCBI Taxonomy" id="453162"/>
    <lineage>
        <taxon>Bacteria</taxon>
        <taxon>Pseudomonadati</taxon>
        <taxon>Pseudomonadota</taxon>
        <taxon>Betaproteobacteria</taxon>
        <taxon>Nitrosomonadales</taxon>
        <taxon>Gallionellaceae</taxon>
        <taxon>Candidatus Nitrotoga</taxon>
    </lineage>
</organism>
<dbReference type="EMBL" id="OU912926">
    <property type="protein sequence ID" value="CAG9933175.1"/>
    <property type="molecule type" value="Genomic_DNA"/>
</dbReference>
<protein>
    <submittedName>
        <fullName evidence="1">Uncharacterized protein</fullName>
    </submittedName>
</protein>
<accession>A0ABN8AS57</accession>
<keyword evidence="2" id="KW-1185">Reference proteome</keyword>
<reference evidence="1 2" key="1">
    <citation type="submission" date="2021-10" db="EMBL/GenBank/DDBJ databases">
        <authorList>
            <person name="Koch H."/>
        </authorList>
    </citation>
    <scope>NUCLEOTIDE SEQUENCE [LARGE SCALE GENOMIC DNA]</scope>
    <source>
        <strain evidence="1">6680</strain>
    </source>
</reference>
<name>A0ABN8AS57_9PROT</name>
<evidence type="ECO:0000313" key="1">
    <source>
        <dbReference type="EMBL" id="CAG9933175.1"/>
    </source>
</evidence>
<sequence length="110" mass="12266">MPINFVRKLAVSLGLNVVQAPNWILTPSLFTMTTLAGHIIKTTTLTERNAKVSDFGDINHLTYLPYVDLFRADGFISSVINDVKLPFETVVVSKLINLPNAIEKSLNRRP</sequence>